<proteinExistence type="predicted"/>
<dbReference type="eggNOG" id="ENOG502S19D">
    <property type="taxonomic scope" value="Eukaryota"/>
</dbReference>
<dbReference type="Gene3D" id="3.30.70.330">
    <property type="match status" value="1"/>
</dbReference>
<gene>
    <name evidence="4" type="ordered locus">PAS_chr2-2_0289</name>
</gene>
<dbReference type="SMART" id="SM00360">
    <property type="entry name" value="RRM"/>
    <property type="match status" value="1"/>
</dbReference>
<evidence type="ECO:0000259" key="3">
    <source>
        <dbReference type="PROSITE" id="PS50102"/>
    </source>
</evidence>
<dbReference type="InterPro" id="IPR035979">
    <property type="entry name" value="RBD_domain_sf"/>
</dbReference>
<dbReference type="InterPro" id="IPR000504">
    <property type="entry name" value="RRM_dom"/>
</dbReference>
<evidence type="ECO:0000313" key="5">
    <source>
        <dbReference type="Proteomes" id="UP000000314"/>
    </source>
</evidence>
<dbReference type="OMA" id="TQEMKPR"/>
<dbReference type="HOGENOM" id="CLU_074138_0_0_1"/>
<dbReference type="GeneID" id="8198291"/>
<dbReference type="Proteomes" id="UP000000314">
    <property type="component" value="Chromosome 2"/>
</dbReference>
<feature type="region of interest" description="Disordered" evidence="2">
    <location>
        <begin position="79"/>
        <end position="123"/>
    </location>
</feature>
<protein>
    <recommendedName>
        <fullName evidence="3">RRM domain-containing protein</fullName>
    </recommendedName>
</protein>
<feature type="domain" description="RRM" evidence="3">
    <location>
        <begin position="2"/>
        <end position="80"/>
    </location>
</feature>
<dbReference type="EMBL" id="FN392320">
    <property type="protein sequence ID" value="CAY69621.1"/>
    <property type="molecule type" value="Genomic_DNA"/>
</dbReference>
<keyword evidence="1" id="KW-0694">RNA-binding</keyword>
<evidence type="ECO:0000256" key="2">
    <source>
        <dbReference type="SAM" id="MobiDB-lite"/>
    </source>
</evidence>
<dbReference type="AlphaFoldDB" id="C4R297"/>
<dbReference type="STRING" id="644223.C4R297"/>
<dbReference type="PROSITE" id="PS50102">
    <property type="entry name" value="RRM"/>
    <property type="match status" value="1"/>
</dbReference>
<dbReference type="SUPFAM" id="SSF54928">
    <property type="entry name" value="RNA-binding domain, RBD"/>
    <property type="match status" value="1"/>
</dbReference>
<dbReference type="Pfam" id="PF00076">
    <property type="entry name" value="RRM_1"/>
    <property type="match status" value="1"/>
</dbReference>
<feature type="compositionally biased region" description="Low complexity" evidence="2">
    <location>
        <begin position="100"/>
        <end position="109"/>
    </location>
</feature>
<dbReference type="PANTHER" id="PTHR32343">
    <property type="entry name" value="SERINE/ARGININE-RICH SPLICING FACTOR"/>
    <property type="match status" value="1"/>
</dbReference>
<evidence type="ECO:0000313" key="4">
    <source>
        <dbReference type="EMBL" id="CAY69621.1"/>
    </source>
</evidence>
<dbReference type="PANTHER" id="PTHR32343:SF10">
    <property type="entry name" value="RNA-BINDING REGION RNP-1 DOMAIN-CONTAINING PROTEIN"/>
    <property type="match status" value="1"/>
</dbReference>
<reference evidence="4 5" key="1">
    <citation type="journal article" date="2009" name="Nat. Biotechnol.">
        <title>Genome sequence of the recombinant protein production host Pichia pastoris.</title>
        <authorList>
            <person name="De Schutter K."/>
            <person name="Lin Y.C."/>
            <person name="Tiels P."/>
            <person name="Van Hecke A."/>
            <person name="Glinka S."/>
            <person name="Weber-Lehmann J."/>
            <person name="Rouze P."/>
            <person name="Van de Peer Y."/>
            <person name="Callewaert N."/>
        </authorList>
    </citation>
    <scope>NUCLEOTIDE SEQUENCE [LARGE SCALE GENOMIC DNA]</scope>
    <source>
        <strain evidence="5">GS115 / ATCC 20864</strain>
    </source>
</reference>
<dbReference type="InParanoid" id="C4R297"/>
<organism evidence="4 5">
    <name type="scientific">Komagataella phaffii (strain GS115 / ATCC 20864)</name>
    <name type="common">Yeast</name>
    <name type="synonym">Pichia pastoris</name>
    <dbReference type="NCBI Taxonomy" id="644223"/>
    <lineage>
        <taxon>Eukaryota</taxon>
        <taxon>Fungi</taxon>
        <taxon>Dikarya</taxon>
        <taxon>Ascomycota</taxon>
        <taxon>Saccharomycotina</taxon>
        <taxon>Pichiomycetes</taxon>
        <taxon>Pichiales</taxon>
        <taxon>Pichiaceae</taxon>
        <taxon>Komagataella</taxon>
    </lineage>
</organism>
<dbReference type="OrthoDB" id="7763451at2759"/>
<dbReference type="KEGG" id="ppa:PAS_chr2-2_0289"/>
<evidence type="ECO:0000256" key="1">
    <source>
        <dbReference type="PROSITE-ProRule" id="PRU00176"/>
    </source>
</evidence>
<dbReference type="RefSeq" id="XP_002491901.1">
    <property type="nucleotide sequence ID" value="XM_002491856.1"/>
</dbReference>
<dbReference type="GO" id="GO:0003723">
    <property type="term" value="F:RNA binding"/>
    <property type="evidence" value="ECO:0007669"/>
    <property type="project" value="UniProtKB-UniRule"/>
</dbReference>
<accession>C4R297</accession>
<sequence length="256" mass="28293">MSVVIASQIPFQVEESEIEKFFQFCGKIKSLEIELTIDAHDNKFKKAIVEFESKAAVSTAILLNGAELGGKPITVTAASDDSEEPVLQTVPGDDGDDENVGVVVSDNNVGGSGGIDPDSDAPQELKPKAAIVAQYLSQGYVLSDSLIEKAIDFDKQHGISQQFNDFLANVDQRYHVQEKTSEQLHEADTKLGIEEKLEKGKHTLASYIDRFKKDPYGSRIHKFYLEVITDAKQIHEEAKRLAELRKSQAEPESRLS</sequence>
<dbReference type="InterPro" id="IPR012677">
    <property type="entry name" value="Nucleotide-bd_a/b_plait_sf"/>
</dbReference>
<keyword evidence="5" id="KW-1185">Reference proteome</keyword>
<name>C4R297_KOMPG</name>